<dbReference type="InterPro" id="IPR013785">
    <property type="entry name" value="Aldolase_TIM"/>
</dbReference>
<dbReference type="OrthoDB" id="9804578at2"/>
<evidence type="ECO:0000256" key="4">
    <source>
        <dbReference type="ARBA" id="ARBA00022605"/>
    </source>
</evidence>
<dbReference type="InterPro" id="IPR011060">
    <property type="entry name" value="RibuloseP-bd_barrel"/>
</dbReference>
<evidence type="ECO:0000256" key="1">
    <source>
        <dbReference type="ARBA" id="ARBA00004733"/>
    </source>
</evidence>
<keyword evidence="4" id="KW-0028">Amino-acid biosynthesis</keyword>
<dbReference type="SUPFAM" id="SSF51366">
    <property type="entry name" value="Ribulose-phoshate binding barrel"/>
    <property type="match status" value="1"/>
</dbReference>
<evidence type="ECO:0000313" key="10">
    <source>
        <dbReference type="EMBL" id="SDC02511.1"/>
    </source>
</evidence>
<name>A0A1G6I7S7_9BACT</name>
<dbReference type="PANTHER" id="PTHR43406:SF1">
    <property type="entry name" value="TRYPTOPHAN SYNTHASE ALPHA CHAIN, CHLOROPLASTIC"/>
    <property type="match status" value="1"/>
</dbReference>
<keyword evidence="5" id="KW-0822">Tryptophan biosynthesis</keyword>
<comment type="subunit">
    <text evidence="2">Tetramer of two alpha and two beta chains.</text>
</comment>
<evidence type="ECO:0000256" key="5">
    <source>
        <dbReference type="ARBA" id="ARBA00022822"/>
    </source>
</evidence>
<dbReference type="Gene3D" id="3.20.20.70">
    <property type="entry name" value="Aldolase class I"/>
    <property type="match status" value="1"/>
</dbReference>
<evidence type="ECO:0000256" key="3">
    <source>
        <dbReference type="ARBA" id="ARBA00012043"/>
    </source>
</evidence>
<evidence type="ECO:0000256" key="9">
    <source>
        <dbReference type="RuleBase" id="RU003662"/>
    </source>
</evidence>
<evidence type="ECO:0000256" key="7">
    <source>
        <dbReference type="ARBA" id="ARBA00023239"/>
    </source>
</evidence>
<dbReference type="EMBL" id="FMYU01000001">
    <property type="protein sequence ID" value="SDC02511.1"/>
    <property type="molecule type" value="Genomic_DNA"/>
</dbReference>
<dbReference type="PANTHER" id="PTHR43406">
    <property type="entry name" value="TRYPTOPHAN SYNTHASE, ALPHA CHAIN"/>
    <property type="match status" value="1"/>
</dbReference>
<dbReference type="InterPro" id="IPR002028">
    <property type="entry name" value="Trp_synthase_suA"/>
</dbReference>
<dbReference type="AlphaFoldDB" id="A0A1G6I7S7"/>
<dbReference type="Pfam" id="PF00290">
    <property type="entry name" value="Trp_syntA"/>
    <property type="match status" value="1"/>
</dbReference>
<dbReference type="GO" id="GO:0005829">
    <property type="term" value="C:cytosol"/>
    <property type="evidence" value="ECO:0007669"/>
    <property type="project" value="TreeGrafter"/>
</dbReference>
<dbReference type="EC" id="4.2.1.20" evidence="3"/>
<reference evidence="11" key="1">
    <citation type="submission" date="2016-10" db="EMBL/GenBank/DDBJ databases">
        <authorList>
            <person name="Varghese N."/>
            <person name="Submissions S."/>
        </authorList>
    </citation>
    <scope>NUCLEOTIDE SEQUENCE [LARGE SCALE GENOMIC DNA]</scope>
    <source>
        <strain evidence="11">DSM 8415</strain>
    </source>
</reference>
<keyword evidence="11" id="KW-1185">Reference proteome</keyword>
<keyword evidence="6" id="KW-0057">Aromatic amino acid biosynthesis</keyword>
<keyword evidence="7" id="KW-0456">Lyase</keyword>
<dbReference type="PROSITE" id="PS00167">
    <property type="entry name" value="TRP_SYNTHASE_ALPHA"/>
    <property type="match status" value="1"/>
</dbReference>
<protein>
    <recommendedName>
        <fullName evidence="3">tryptophan synthase</fullName>
        <ecNumber evidence="3">4.2.1.20</ecNumber>
    </recommendedName>
</protein>
<accession>A0A1G6I7S7</accession>
<dbReference type="CDD" id="cd04724">
    <property type="entry name" value="Tryptophan_synthase_alpha"/>
    <property type="match status" value="1"/>
</dbReference>
<evidence type="ECO:0000256" key="8">
    <source>
        <dbReference type="ARBA" id="ARBA00049047"/>
    </source>
</evidence>
<dbReference type="UniPathway" id="UPA00035">
    <property type="reaction ID" value="UER00044"/>
</dbReference>
<sequence length="230" mass="26159">MNVGIYLVSNYPKKSMFLEAVEICNNLDVDFLEIGIPFSDPIADGEILEKAAFECLSKYDTQDFFESLFEAKKLFKKRLYMMTYANIAYSLKDELKNYNKILNGIILADLPVREAINFEKQLDCNIIKFATPESRKKDLDLAIKNTKDFIYFISKRGITGGSFSLESQTIEKINYCRKQAKVYLGFGIRNANDIKEASKIADGVIIGTQAAIEIQKGISDFEKFIKSITK</sequence>
<comment type="pathway">
    <text evidence="1">Amino-acid biosynthesis; L-tryptophan biosynthesis; L-tryptophan from chorismate: step 5/5.</text>
</comment>
<organism evidence="10 11">
    <name type="scientific">Desulfurella multipotens</name>
    <dbReference type="NCBI Taxonomy" id="79269"/>
    <lineage>
        <taxon>Bacteria</taxon>
        <taxon>Pseudomonadati</taxon>
        <taxon>Campylobacterota</taxon>
        <taxon>Desulfurellia</taxon>
        <taxon>Desulfurellales</taxon>
        <taxon>Desulfurellaceae</taxon>
        <taxon>Desulfurella</taxon>
    </lineage>
</organism>
<dbReference type="GO" id="GO:0004834">
    <property type="term" value="F:tryptophan synthase activity"/>
    <property type="evidence" value="ECO:0007669"/>
    <property type="project" value="UniProtKB-EC"/>
</dbReference>
<comment type="similarity">
    <text evidence="9">Belongs to the TrpA family.</text>
</comment>
<dbReference type="Proteomes" id="UP000199411">
    <property type="component" value="Unassembled WGS sequence"/>
</dbReference>
<comment type="catalytic activity">
    <reaction evidence="8">
        <text>(1S,2R)-1-C-(indol-3-yl)glycerol 3-phosphate + L-serine = D-glyceraldehyde 3-phosphate + L-tryptophan + H2O</text>
        <dbReference type="Rhea" id="RHEA:10532"/>
        <dbReference type="ChEBI" id="CHEBI:15377"/>
        <dbReference type="ChEBI" id="CHEBI:33384"/>
        <dbReference type="ChEBI" id="CHEBI:57912"/>
        <dbReference type="ChEBI" id="CHEBI:58866"/>
        <dbReference type="ChEBI" id="CHEBI:59776"/>
        <dbReference type="EC" id="4.2.1.20"/>
    </reaction>
</comment>
<gene>
    <name evidence="10" type="ORF">SAMN05660835_00238</name>
</gene>
<proteinExistence type="inferred from homology"/>
<dbReference type="NCBIfam" id="TIGR00262">
    <property type="entry name" value="trpA"/>
    <property type="match status" value="1"/>
</dbReference>
<dbReference type="InterPro" id="IPR018204">
    <property type="entry name" value="Trp_synthase_alpha_AS"/>
</dbReference>
<evidence type="ECO:0000256" key="6">
    <source>
        <dbReference type="ARBA" id="ARBA00023141"/>
    </source>
</evidence>
<dbReference type="RefSeq" id="WP_092127590.1">
    <property type="nucleotide sequence ID" value="NZ_FMYU01000001.1"/>
</dbReference>
<evidence type="ECO:0000256" key="2">
    <source>
        <dbReference type="ARBA" id="ARBA00011270"/>
    </source>
</evidence>
<evidence type="ECO:0000313" key="11">
    <source>
        <dbReference type="Proteomes" id="UP000199411"/>
    </source>
</evidence>